<keyword evidence="1" id="KW-0880">Kelch repeat</keyword>
<dbReference type="Pfam" id="PF24981">
    <property type="entry name" value="Beta-prop_ATRN-LZTR1"/>
    <property type="match status" value="1"/>
</dbReference>
<dbReference type="GO" id="GO:0005737">
    <property type="term" value="C:cytoplasm"/>
    <property type="evidence" value="ECO:0007669"/>
    <property type="project" value="TreeGrafter"/>
</dbReference>
<sequence length="187" mass="21123">FSKLSDELLLFNVDKQYWSEIHYPKGSDNSQYFPSPLERAFHSALIAGNYMVIYGGYMHKHKEEEACYDHKLYLFHLGCHVWLSPELIPSQEQGKGLRAQGVYGHSAFLRHGNTIVITGGFHGTVSNHILAYVLPSTLIAAQGNNFSRDDACFSHEAQSSCVSNLECGWCPTDNICYDRILCNTRDQ</sequence>
<dbReference type="PANTHER" id="PTHR46461:SF2">
    <property type="entry name" value="ATTRACTIN"/>
    <property type="match status" value="1"/>
</dbReference>
<dbReference type="OrthoDB" id="263283at2759"/>
<dbReference type="InterPro" id="IPR052637">
    <property type="entry name" value="KLHDC3-like"/>
</dbReference>
<dbReference type="EMBL" id="SEYY01000595">
    <property type="protein sequence ID" value="KAB7506885.1"/>
    <property type="molecule type" value="Genomic_DNA"/>
</dbReference>
<evidence type="ECO:0000256" key="2">
    <source>
        <dbReference type="ARBA" id="ARBA00022737"/>
    </source>
</evidence>
<proteinExistence type="predicted"/>
<feature type="non-terminal residue" evidence="4">
    <location>
        <position position="1"/>
    </location>
</feature>
<dbReference type="Proteomes" id="UP000326759">
    <property type="component" value="Unassembled WGS sequence"/>
</dbReference>
<dbReference type="InterPro" id="IPR015915">
    <property type="entry name" value="Kelch-typ_b-propeller"/>
</dbReference>
<accession>A0A5N5TL41</accession>
<keyword evidence="5" id="KW-1185">Reference proteome</keyword>
<evidence type="ECO:0000256" key="1">
    <source>
        <dbReference type="ARBA" id="ARBA00022441"/>
    </source>
</evidence>
<dbReference type="Gene3D" id="2.120.10.80">
    <property type="entry name" value="Kelch-type beta propeller"/>
    <property type="match status" value="1"/>
</dbReference>
<comment type="caution">
    <text evidence="4">The sequence shown here is derived from an EMBL/GenBank/DDBJ whole genome shotgun (WGS) entry which is preliminary data.</text>
</comment>
<evidence type="ECO:0000259" key="3">
    <source>
        <dbReference type="Pfam" id="PF24981"/>
    </source>
</evidence>
<dbReference type="GO" id="GO:0003682">
    <property type="term" value="F:chromatin binding"/>
    <property type="evidence" value="ECO:0007669"/>
    <property type="project" value="InterPro"/>
</dbReference>
<evidence type="ECO:0000313" key="5">
    <source>
        <dbReference type="Proteomes" id="UP000326759"/>
    </source>
</evidence>
<reference evidence="4 5" key="1">
    <citation type="journal article" date="2019" name="PLoS Biol.">
        <title>Sex chromosomes control vertical transmission of feminizing Wolbachia symbionts in an isopod.</title>
        <authorList>
            <person name="Becking T."/>
            <person name="Chebbi M.A."/>
            <person name="Giraud I."/>
            <person name="Moumen B."/>
            <person name="Laverre T."/>
            <person name="Caubet Y."/>
            <person name="Peccoud J."/>
            <person name="Gilbert C."/>
            <person name="Cordaux R."/>
        </authorList>
    </citation>
    <scope>NUCLEOTIDE SEQUENCE [LARGE SCALE GENOMIC DNA]</scope>
    <source>
        <strain evidence="4">ANa2</strain>
        <tissue evidence="4">Whole body excluding digestive tract and cuticle</tissue>
    </source>
</reference>
<dbReference type="InterPro" id="IPR056737">
    <property type="entry name" value="Beta-prop_ATRN-MKLN-like"/>
</dbReference>
<gene>
    <name evidence="4" type="ORF">Anas_02116</name>
</gene>
<dbReference type="SUPFAM" id="SSF117281">
    <property type="entry name" value="Kelch motif"/>
    <property type="match status" value="1"/>
</dbReference>
<dbReference type="PANTHER" id="PTHR46461">
    <property type="entry name" value="KELCH DOMAIN-CONTAINING PROTEIN 3"/>
    <property type="match status" value="1"/>
</dbReference>
<keyword evidence="2" id="KW-0677">Repeat</keyword>
<protein>
    <recommendedName>
        <fullName evidence="3">Attractin/MKLN-like beta-propeller domain-containing protein</fullName>
    </recommendedName>
</protein>
<dbReference type="AlphaFoldDB" id="A0A5N5TL41"/>
<feature type="domain" description="Attractin/MKLN-like beta-propeller" evidence="3">
    <location>
        <begin position="2"/>
        <end position="130"/>
    </location>
</feature>
<name>A0A5N5TL41_9CRUS</name>
<organism evidence="4 5">
    <name type="scientific">Armadillidium nasatum</name>
    <dbReference type="NCBI Taxonomy" id="96803"/>
    <lineage>
        <taxon>Eukaryota</taxon>
        <taxon>Metazoa</taxon>
        <taxon>Ecdysozoa</taxon>
        <taxon>Arthropoda</taxon>
        <taxon>Crustacea</taxon>
        <taxon>Multicrustacea</taxon>
        <taxon>Malacostraca</taxon>
        <taxon>Eumalacostraca</taxon>
        <taxon>Peracarida</taxon>
        <taxon>Isopoda</taxon>
        <taxon>Oniscidea</taxon>
        <taxon>Crinocheta</taxon>
        <taxon>Armadillidiidae</taxon>
        <taxon>Armadillidium</taxon>
    </lineage>
</organism>
<evidence type="ECO:0000313" key="4">
    <source>
        <dbReference type="EMBL" id="KAB7506885.1"/>
    </source>
</evidence>